<evidence type="ECO:0000256" key="9">
    <source>
        <dbReference type="RuleBase" id="RU004417"/>
    </source>
</evidence>
<dbReference type="CDD" id="cd01076">
    <property type="entry name" value="NAD_bind_1_Glu_DH"/>
    <property type="match status" value="1"/>
</dbReference>
<feature type="site" description="Important for catalysis" evidence="8">
    <location>
        <position position="145"/>
    </location>
</feature>
<dbReference type="GO" id="GO:0006538">
    <property type="term" value="P:L-glutamate catabolic process"/>
    <property type="evidence" value="ECO:0007669"/>
    <property type="project" value="TreeGrafter"/>
</dbReference>
<dbReference type="SMART" id="SM00839">
    <property type="entry name" value="ELFV_dehydrog"/>
    <property type="match status" value="1"/>
</dbReference>
<dbReference type="InterPro" id="IPR036291">
    <property type="entry name" value="NAD(P)-bd_dom_sf"/>
</dbReference>
<evidence type="ECO:0000256" key="8">
    <source>
        <dbReference type="PIRSR" id="PIRSR000185-3"/>
    </source>
</evidence>
<feature type="active site" description="Proton donor" evidence="6">
    <location>
        <position position="105"/>
    </location>
</feature>
<evidence type="ECO:0000256" key="1">
    <source>
        <dbReference type="ARBA" id="ARBA00003868"/>
    </source>
</evidence>
<dbReference type="PANTHER" id="PTHR11606">
    <property type="entry name" value="GLUTAMATE DEHYDROGENASE"/>
    <property type="match status" value="1"/>
</dbReference>
<keyword evidence="7" id="KW-0547">Nucleotide-binding</keyword>
<dbReference type="PRINTS" id="PR00082">
    <property type="entry name" value="GLFDHDRGNASE"/>
</dbReference>
<evidence type="ECO:0000256" key="2">
    <source>
        <dbReference type="ARBA" id="ARBA00006382"/>
    </source>
</evidence>
<dbReference type="InterPro" id="IPR006096">
    <property type="entry name" value="Glu/Leu/Phe/Val/Trp_DH_C"/>
</dbReference>
<feature type="binding site" evidence="7">
    <location>
        <position position="189"/>
    </location>
    <ligand>
        <name>NAD(+)</name>
        <dbReference type="ChEBI" id="CHEBI:57540"/>
    </ligand>
</feature>
<dbReference type="PIRSF" id="PIRSF000185">
    <property type="entry name" value="Glu_DH"/>
    <property type="match status" value="1"/>
</dbReference>
<dbReference type="Gene3D" id="3.40.50.10860">
    <property type="entry name" value="Leucine Dehydrogenase, chain A, domain 1"/>
    <property type="match status" value="1"/>
</dbReference>
<accession>A0A1A9EUS1</accession>
<dbReference type="InterPro" id="IPR006097">
    <property type="entry name" value="Glu/Leu/Phe/Val/Trp_DH_dimer"/>
</dbReference>
<reference evidence="11 12" key="2">
    <citation type="journal article" date="2018" name="Int. J. Syst. Evol. Microbiol.">
        <title>Marinobacterium aestuarii sp. nov., a benzene-degrading marine bacterium isolated from estuary sediment.</title>
        <authorList>
            <person name="Bae S.S."/>
            <person name="Jung J."/>
            <person name="Chung D."/>
            <person name="Baek K."/>
        </authorList>
    </citation>
    <scope>NUCLEOTIDE SEQUENCE [LARGE SCALE GENOMIC DNA]</scope>
    <source>
        <strain evidence="11 12">ST58-10</strain>
    </source>
</reference>
<comment type="function">
    <text evidence="1">Catalyzes the reversible oxidative deamination of glutamate to alpha-ketoglutarate and ammonia.</text>
</comment>
<dbReference type="InterPro" id="IPR006095">
    <property type="entry name" value="Glu/Leu/Phe/Val/Trp_DH"/>
</dbReference>
<feature type="binding site" evidence="7">
    <location>
        <position position="357"/>
    </location>
    <ligand>
        <name>substrate</name>
    </ligand>
</feature>
<dbReference type="InterPro" id="IPR014362">
    <property type="entry name" value="Glu_DH"/>
</dbReference>
<feature type="domain" description="Glutamate/phenylalanine/leucine/valine/L-tryptophan dehydrogenase C-terminal" evidence="10">
    <location>
        <begin position="182"/>
        <end position="421"/>
    </location>
</feature>
<feature type="binding site" evidence="7">
    <location>
        <position position="93"/>
    </location>
    <ligand>
        <name>substrate</name>
    </ligand>
</feature>
<feature type="binding site" evidence="7">
    <location>
        <position position="69"/>
    </location>
    <ligand>
        <name>substrate</name>
    </ligand>
</feature>
<proteinExistence type="inferred from homology"/>
<evidence type="ECO:0000259" key="10">
    <source>
        <dbReference type="SMART" id="SM00839"/>
    </source>
</evidence>
<dbReference type="AlphaFoldDB" id="A0A1A9EUS1"/>
<organism evidence="11 12">
    <name type="scientific">Marinobacterium aestuarii</name>
    <dbReference type="NCBI Taxonomy" id="1821621"/>
    <lineage>
        <taxon>Bacteria</taxon>
        <taxon>Pseudomonadati</taxon>
        <taxon>Pseudomonadota</taxon>
        <taxon>Gammaproteobacteria</taxon>
        <taxon>Oceanospirillales</taxon>
        <taxon>Oceanospirillaceae</taxon>
        <taxon>Marinobacterium</taxon>
    </lineage>
</organism>
<dbReference type="Proteomes" id="UP000078070">
    <property type="component" value="Chromosome"/>
</dbReference>
<dbReference type="SUPFAM" id="SSF51735">
    <property type="entry name" value="NAD(P)-binding Rossmann-fold domains"/>
    <property type="match status" value="1"/>
</dbReference>
<reference evidence="12" key="1">
    <citation type="submission" date="2016-05" db="EMBL/GenBank/DDBJ databases">
        <authorList>
            <person name="Baek K."/>
            <person name="Yang S.-J."/>
        </authorList>
    </citation>
    <scope>NUCLEOTIDE SEQUENCE [LARGE SCALE GENOMIC DNA]</scope>
    <source>
        <strain evidence="12">ST58-10</strain>
    </source>
</reference>
<feature type="binding site" evidence="7">
    <location>
        <position position="220"/>
    </location>
    <ligand>
        <name>NAD(+)</name>
        <dbReference type="ChEBI" id="CHEBI:57540"/>
    </ligand>
</feature>
<keyword evidence="7" id="KW-0520">NAD</keyword>
<dbReference type="Pfam" id="PF02812">
    <property type="entry name" value="ELFV_dehydrog_N"/>
    <property type="match status" value="1"/>
</dbReference>
<dbReference type="GO" id="GO:0000166">
    <property type="term" value="F:nucleotide binding"/>
    <property type="evidence" value="ECO:0007669"/>
    <property type="project" value="UniProtKB-KW"/>
</dbReference>
<dbReference type="SUPFAM" id="SSF53223">
    <property type="entry name" value="Aminoacid dehydrogenase-like, N-terminal domain"/>
    <property type="match status" value="1"/>
</dbReference>
<protein>
    <recommendedName>
        <fullName evidence="5">Glutamate dehydrogenase</fullName>
    </recommendedName>
</protein>
<evidence type="ECO:0000256" key="7">
    <source>
        <dbReference type="PIRSR" id="PIRSR000185-2"/>
    </source>
</evidence>
<evidence type="ECO:0000256" key="5">
    <source>
        <dbReference type="PIRNR" id="PIRNR000185"/>
    </source>
</evidence>
<evidence type="ECO:0000256" key="6">
    <source>
        <dbReference type="PIRSR" id="PIRSR000185-1"/>
    </source>
</evidence>
<gene>
    <name evidence="11" type="ORF">A8C75_01595</name>
</gene>
<name>A0A1A9EUS1_9GAMM</name>
<evidence type="ECO:0000313" key="12">
    <source>
        <dbReference type="Proteomes" id="UP000078070"/>
    </source>
</evidence>
<comment type="similarity">
    <text evidence="2 5 9">Belongs to the Glu/Leu/Phe/Val dehydrogenases family.</text>
</comment>
<dbReference type="OrthoDB" id="9803297at2"/>
<dbReference type="STRING" id="1821621.A8C75_01595"/>
<dbReference type="EMBL" id="CP015839">
    <property type="protein sequence ID" value="ANG61283.1"/>
    <property type="molecule type" value="Genomic_DNA"/>
</dbReference>
<dbReference type="PANTHER" id="PTHR11606:SF13">
    <property type="entry name" value="GLUTAMATE DEHYDROGENASE 1, MITOCHONDRIAL"/>
    <property type="match status" value="1"/>
</dbReference>
<keyword evidence="12" id="KW-1185">Reference proteome</keyword>
<keyword evidence="3 5" id="KW-0560">Oxidoreductase</keyword>
<evidence type="ECO:0000256" key="4">
    <source>
        <dbReference type="ARBA" id="ARBA00048584"/>
    </source>
</evidence>
<evidence type="ECO:0000256" key="3">
    <source>
        <dbReference type="ARBA" id="ARBA00023002"/>
    </source>
</evidence>
<dbReference type="GO" id="GO:0004352">
    <property type="term" value="F:glutamate dehydrogenase (NAD+) activity"/>
    <property type="evidence" value="ECO:0007669"/>
    <property type="project" value="TreeGrafter"/>
</dbReference>
<dbReference type="GO" id="GO:0004354">
    <property type="term" value="F:glutamate dehydrogenase (NADP+) activity"/>
    <property type="evidence" value="ECO:0007669"/>
    <property type="project" value="UniProtKB-EC"/>
</dbReference>
<sequence>MSDQDVFQDALTRISALGEDAGIMPDVVESLLHPVATLETTLPVRMDDGSMRYFRGLRCHYNDVLGPTKGGIRYHPQVTRAEVQALALWMTVKCAVLGLPFGGAKGGVVVQPKELSPMELERLSRAYMRSMADFIGPDTDIPAPDIYTNSMVMGWMADEYEAIKRVRAPAVITGKPIPLGGSQGREEATGRGAYLCIRELAARHDWQPGKTRVAIQGFGNAAYHVARLLQNDGYNIVAISDSKGGIYSTKGFNIESLWEEKQSSKKVRAVYCEQSVCQLVEHEEISNDELLALDVDLLIPAALEGVIGRHNCDSIQAKTIVEVANGPIRSEVEAGLEERGLTIVPDVLVNAGGVTVSYFEWVQNRSGYPWSLEKVREELETLMTAAFNETMHIAETEQRSLRNAAYVLALRRIGEAVKAHGTKEYFQNGGMTEH</sequence>
<dbReference type="Gene3D" id="3.40.50.720">
    <property type="entry name" value="NAD(P)-binding Rossmann-like Domain"/>
    <property type="match status" value="1"/>
</dbReference>
<comment type="catalytic activity">
    <reaction evidence="4">
        <text>L-glutamate + NADP(+) + H2O = 2-oxoglutarate + NH4(+) + NADPH + H(+)</text>
        <dbReference type="Rhea" id="RHEA:11612"/>
        <dbReference type="ChEBI" id="CHEBI:15377"/>
        <dbReference type="ChEBI" id="CHEBI:15378"/>
        <dbReference type="ChEBI" id="CHEBI:16810"/>
        <dbReference type="ChEBI" id="CHEBI:28938"/>
        <dbReference type="ChEBI" id="CHEBI:29985"/>
        <dbReference type="ChEBI" id="CHEBI:57783"/>
        <dbReference type="ChEBI" id="CHEBI:58349"/>
        <dbReference type="EC" id="1.4.1.4"/>
    </reaction>
</comment>
<dbReference type="InterPro" id="IPR046346">
    <property type="entry name" value="Aminoacid_DH-like_N_sf"/>
</dbReference>
<dbReference type="Pfam" id="PF00208">
    <property type="entry name" value="ELFV_dehydrog"/>
    <property type="match status" value="1"/>
</dbReference>
<evidence type="ECO:0000313" key="11">
    <source>
        <dbReference type="EMBL" id="ANG61283.1"/>
    </source>
</evidence>
<dbReference type="InterPro" id="IPR033922">
    <property type="entry name" value="NAD_bind_Glu_DH"/>
</dbReference>
<dbReference type="KEGG" id="mars:A8C75_01595"/>